<sequence>MIRLHIDKSLKIKAYMNLMPDMFETWYKMASLIQSGLDLTPIITHHFSVDDFQKGFDAMRSGLSGKVILDWTK</sequence>
<accession>A0A5Q0TNF9</accession>
<reference evidence="1 2" key="1">
    <citation type="submission" date="2019-10" db="EMBL/GenBank/DDBJ databases">
        <title>Vibrio sp. nov., isolated from Coralline algae surface.</title>
        <authorList>
            <person name="Geng Y."/>
            <person name="Zhang X."/>
        </authorList>
    </citation>
    <scope>NUCLEOTIDE SEQUENCE [LARGE SCALE GENOMIC DNA]</scope>
    <source>
        <strain evidence="1 2">SM1977</strain>
    </source>
</reference>
<dbReference type="Proteomes" id="UP000348942">
    <property type="component" value="Chromosome 2"/>
</dbReference>
<evidence type="ECO:0000313" key="2">
    <source>
        <dbReference type="Proteomes" id="UP000348942"/>
    </source>
</evidence>
<dbReference type="AlphaFoldDB" id="A0A5Q0TNF9"/>
<keyword evidence="2" id="KW-1185">Reference proteome</keyword>
<evidence type="ECO:0000313" key="1">
    <source>
        <dbReference type="EMBL" id="QGA66587.1"/>
    </source>
</evidence>
<organism evidence="1 2">
    <name type="scientific">Vibrio algicola</name>
    <dbReference type="NCBI Taxonomy" id="2662262"/>
    <lineage>
        <taxon>Bacteria</taxon>
        <taxon>Pseudomonadati</taxon>
        <taxon>Pseudomonadota</taxon>
        <taxon>Gammaproteobacteria</taxon>
        <taxon>Vibrionales</taxon>
        <taxon>Vibrionaceae</taxon>
        <taxon>Vibrio</taxon>
    </lineage>
</organism>
<protein>
    <submittedName>
        <fullName evidence="1">L-threonine 3-dehydrogenase</fullName>
    </submittedName>
</protein>
<dbReference type="Gene3D" id="3.90.180.10">
    <property type="entry name" value="Medium-chain alcohol dehydrogenases, catalytic domain"/>
    <property type="match status" value="1"/>
</dbReference>
<name>A0A5Q0TNF9_9VIBR</name>
<proteinExistence type="predicted"/>
<gene>
    <name evidence="1" type="ORF">GFB47_14330</name>
</gene>
<dbReference type="EMBL" id="CP045700">
    <property type="protein sequence ID" value="QGA66587.1"/>
    <property type="molecule type" value="Genomic_DNA"/>
</dbReference>